<dbReference type="STRING" id="2082308.A0A2K1QTT9"/>
<sequence>MTMINPSDPRHSQLAFGVTLVLVSYSLQRQKLTWPGVAVAFFTALLHISFPSPVPFAGLVTFFLAGTIATRIGKTIKSGYTVSATGGSGAEGPRNAAQVLANSGTASIFILLSFVASYTGFDALSTVAVGKPGAPLTDHVLVTRAVFGVACSYAAAAADTLSSELGILATGSPFLIIPPFRKVPRGTNGGVTIVGLAAGLLGGSIIAAVHYYAHQDITRAAVVAILGLGGSLLDSVLGAIAQATVEDKATGKVVEGANGRRVLATKGGSRVKAGRDLLNNNGVNFVMALSIGMTGLVLDGVLR</sequence>
<evidence type="ECO:0000313" key="8">
    <source>
        <dbReference type="Proteomes" id="UP000243797"/>
    </source>
</evidence>
<feature type="transmembrane region" description="Helical" evidence="6">
    <location>
        <begin position="193"/>
        <end position="213"/>
    </location>
</feature>
<reference evidence="7 8" key="1">
    <citation type="submission" date="2017-06" db="EMBL/GenBank/DDBJ databases">
        <title>Draft genome sequence of a variant of Elsinoe murrayae.</title>
        <authorList>
            <person name="Cheng Q."/>
        </authorList>
    </citation>
    <scope>NUCLEOTIDE SEQUENCE [LARGE SCALE GENOMIC DNA]</scope>
    <source>
        <strain evidence="7 8">CQ-2017a</strain>
    </source>
</reference>
<evidence type="ECO:0008006" key="9">
    <source>
        <dbReference type="Google" id="ProtNLM"/>
    </source>
</evidence>
<name>A0A2K1QTT9_9PEZI</name>
<feature type="transmembrane region" description="Helical" evidence="6">
    <location>
        <begin position="220"/>
        <end position="241"/>
    </location>
</feature>
<evidence type="ECO:0000256" key="3">
    <source>
        <dbReference type="ARBA" id="ARBA00022692"/>
    </source>
</evidence>
<feature type="transmembrane region" description="Helical" evidence="6">
    <location>
        <begin position="282"/>
        <end position="302"/>
    </location>
</feature>
<evidence type="ECO:0000256" key="5">
    <source>
        <dbReference type="ARBA" id="ARBA00023136"/>
    </source>
</evidence>
<protein>
    <recommendedName>
        <fullName evidence="9">Transmembrane protein 19</fullName>
    </recommendedName>
</protein>
<dbReference type="Pfam" id="PF01940">
    <property type="entry name" value="DUF92"/>
    <property type="match status" value="1"/>
</dbReference>
<keyword evidence="5 6" id="KW-0472">Membrane</keyword>
<dbReference type="InterPro" id="IPR002794">
    <property type="entry name" value="DUF92_TMEM19"/>
</dbReference>
<dbReference type="AlphaFoldDB" id="A0A2K1QTT9"/>
<proteinExistence type="inferred from homology"/>
<keyword evidence="3 6" id="KW-0812">Transmembrane</keyword>
<dbReference type="GO" id="GO:0016020">
    <property type="term" value="C:membrane"/>
    <property type="evidence" value="ECO:0007669"/>
    <property type="project" value="UniProtKB-SubCell"/>
</dbReference>
<evidence type="ECO:0000256" key="4">
    <source>
        <dbReference type="ARBA" id="ARBA00022989"/>
    </source>
</evidence>
<dbReference type="PANTHER" id="PTHR13353:SF5">
    <property type="entry name" value="TRANSMEMBRANE PROTEIN 19"/>
    <property type="match status" value="1"/>
</dbReference>
<dbReference type="Proteomes" id="UP000243797">
    <property type="component" value="Unassembled WGS sequence"/>
</dbReference>
<evidence type="ECO:0000256" key="6">
    <source>
        <dbReference type="SAM" id="Phobius"/>
    </source>
</evidence>
<comment type="subcellular location">
    <subcellularLocation>
        <location evidence="1">Membrane</location>
        <topology evidence="1">Multi-pass membrane protein</topology>
    </subcellularLocation>
</comment>
<keyword evidence="8" id="KW-1185">Reference proteome</keyword>
<accession>A0A2K1QTT9</accession>
<gene>
    <name evidence="7" type="ORF">CAC42_6289</name>
</gene>
<organism evidence="7 8">
    <name type="scientific">Sphaceloma murrayae</name>
    <dbReference type="NCBI Taxonomy" id="2082308"/>
    <lineage>
        <taxon>Eukaryota</taxon>
        <taxon>Fungi</taxon>
        <taxon>Dikarya</taxon>
        <taxon>Ascomycota</taxon>
        <taxon>Pezizomycotina</taxon>
        <taxon>Dothideomycetes</taxon>
        <taxon>Dothideomycetidae</taxon>
        <taxon>Myriangiales</taxon>
        <taxon>Elsinoaceae</taxon>
        <taxon>Sphaceloma</taxon>
    </lineage>
</organism>
<comment type="caution">
    <text evidence="7">The sequence shown here is derived from an EMBL/GenBank/DDBJ whole genome shotgun (WGS) entry which is preliminary data.</text>
</comment>
<evidence type="ECO:0000313" key="7">
    <source>
        <dbReference type="EMBL" id="PNS18472.1"/>
    </source>
</evidence>
<feature type="transmembrane region" description="Helical" evidence="6">
    <location>
        <begin position="99"/>
        <end position="121"/>
    </location>
</feature>
<dbReference type="OrthoDB" id="15001at2759"/>
<evidence type="ECO:0000256" key="1">
    <source>
        <dbReference type="ARBA" id="ARBA00004141"/>
    </source>
</evidence>
<dbReference type="PANTHER" id="PTHR13353">
    <property type="entry name" value="TRANSMEMBRANE PROTEIN 19"/>
    <property type="match status" value="1"/>
</dbReference>
<dbReference type="InParanoid" id="A0A2K1QTT9"/>
<comment type="similarity">
    <text evidence="2">Belongs to the TMEM19 family.</text>
</comment>
<dbReference type="EMBL" id="NKHZ01000041">
    <property type="protein sequence ID" value="PNS18472.1"/>
    <property type="molecule type" value="Genomic_DNA"/>
</dbReference>
<evidence type="ECO:0000256" key="2">
    <source>
        <dbReference type="ARBA" id="ARBA00009012"/>
    </source>
</evidence>
<keyword evidence="4 6" id="KW-1133">Transmembrane helix</keyword>